<name>A0A3R7FT61_CLOSI</name>
<reference evidence="1 2" key="2">
    <citation type="journal article" date="2021" name="Genomics">
        <title>High-quality reference genome for Clonorchis sinensis.</title>
        <authorList>
            <person name="Young N.D."/>
            <person name="Stroehlein A.J."/>
            <person name="Kinkar L."/>
            <person name="Wang T."/>
            <person name="Sohn W.M."/>
            <person name="Chang B.C.H."/>
            <person name="Kaur P."/>
            <person name="Weisz D."/>
            <person name="Dudchenko O."/>
            <person name="Aiden E.L."/>
            <person name="Korhonen P.K."/>
            <person name="Gasser R.B."/>
        </authorList>
    </citation>
    <scope>NUCLEOTIDE SEQUENCE [LARGE SCALE GENOMIC DNA]</scope>
    <source>
        <strain evidence="1">Cs-k2</strain>
    </source>
</reference>
<evidence type="ECO:0000313" key="2">
    <source>
        <dbReference type="Proteomes" id="UP000286415"/>
    </source>
</evidence>
<evidence type="ECO:0000313" key="1">
    <source>
        <dbReference type="EMBL" id="KAG5447602.1"/>
    </source>
</evidence>
<organism evidence="1 2">
    <name type="scientific">Clonorchis sinensis</name>
    <name type="common">Chinese liver fluke</name>
    <dbReference type="NCBI Taxonomy" id="79923"/>
    <lineage>
        <taxon>Eukaryota</taxon>
        <taxon>Metazoa</taxon>
        <taxon>Spiralia</taxon>
        <taxon>Lophotrochozoa</taxon>
        <taxon>Platyhelminthes</taxon>
        <taxon>Trematoda</taxon>
        <taxon>Digenea</taxon>
        <taxon>Opisthorchiida</taxon>
        <taxon>Opisthorchiata</taxon>
        <taxon>Opisthorchiidae</taxon>
        <taxon>Clonorchis</taxon>
    </lineage>
</organism>
<reference evidence="1 2" key="1">
    <citation type="journal article" date="2018" name="Biotechnol. Adv.">
        <title>Improved genomic resources and new bioinformatic workflow for the carcinogenic parasite Clonorchis sinensis: Biotechnological implications.</title>
        <authorList>
            <person name="Wang D."/>
            <person name="Korhonen P.K."/>
            <person name="Gasser R.B."/>
            <person name="Young N.D."/>
        </authorList>
    </citation>
    <scope>NUCLEOTIDE SEQUENCE [LARGE SCALE GENOMIC DNA]</scope>
    <source>
        <strain evidence="1">Cs-k2</strain>
    </source>
</reference>
<keyword evidence="2" id="KW-1185">Reference proteome</keyword>
<gene>
    <name evidence="1" type="ORF">CSKR_113809</name>
</gene>
<dbReference type="Proteomes" id="UP000286415">
    <property type="component" value="Unassembled WGS sequence"/>
</dbReference>
<dbReference type="InParanoid" id="A0A3R7FT61"/>
<sequence>MLRCPVAREHSEPCISLPQTELVYCATCLRTSSNLQEKSTRKALNKSAKCQLSIVIHRKISLAEEGTKLLTGRSVVRTQPLHFDCSGLGLGNLAVPQLLCFIRMA</sequence>
<dbReference type="EMBL" id="NIRI02000042">
    <property type="protein sequence ID" value="KAG5447602.1"/>
    <property type="molecule type" value="Genomic_DNA"/>
</dbReference>
<accession>A0A3R7FT61</accession>
<dbReference type="AlphaFoldDB" id="A0A3R7FT61"/>
<comment type="caution">
    <text evidence="1">The sequence shown here is derived from an EMBL/GenBank/DDBJ whole genome shotgun (WGS) entry which is preliminary data.</text>
</comment>
<proteinExistence type="predicted"/>
<protein>
    <submittedName>
        <fullName evidence="1">Uncharacterized protein</fullName>
    </submittedName>
</protein>